<feature type="transmembrane region" description="Helical" evidence="7">
    <location>
        <begin position="232"/>
        <end position="253"/>
    </location>
</feature>
<feature type="transmembrane region" description="Helical" evidence="7">
    <location>
        <begin position="321"/>
        <end position="342"/>
    </location>
</feature>
<dbReference type="SUPFAM" id="SSF103473">
    <property type="entry name" value="MFS general substrate transporter"/>
    <property type="match status" value="1"/>
</dbReference>
<dbReference type="CDD" id="cd06173">
    <property type="entry name" value="MFS_MefA_like"/>
    <property type="match status" value="1"/>
</dbReference>
<evidence type="ECO:0000256" key="5">
    <source>
        <dbReference type="ARBA" id="ARBA00022989"/>
    </source>
</evidence>
<dbReference type="PANTHER" id="PTHR43266:SF8">
    <property type="entry name" value="MACROLIDE-EFFLUX PROTEIN"/>
    <property type="match status" value="1"/>
</dbReference>
<keyword evidence="5 7" id="KW-1133">Transmembrane helix</keyword>
<dbReference type="PANTHER" id="PTHR43266">
    <property type="entry name" value="MACROLIDE-EFFLUX PROTEIN"/>
    <property type="match status" value="1"/>
</dbReference>
<feature type="domain" description="Major facilitator superfamily (MFS) profile" evidence="8">
    <location>
        <begin position="20"/>
        <end position="405"/>
    </location>
</feature>
<dbReference type="Gene3D" id="1.20.1250.20">
    <property type="entry name" value="MFS general substrate transporter like domains"/>
    <property type="match status" value="1"/>
</dbReference>
<organism evidence="9 10">
    <name type="scientific">Paenibacillus profundus</name>
    <dbReference type="NCBI Taxonomy" id="1173085"/>
    <lineage>
        <taxon>Bacteria</taxon>
        <taxon>Bacillati</taxon>
        <taxon>Bacillota</taxon>
        <taxon>Bacilli</taxon>
        <taxon>Bacillales</taxon>
        <taxon>Paenibacillaceae</taxon>
        <taxon>Paenibacillus</taxon>
    </lineage>
</organism>
<feature type="transmembrane region" description="Helical" evidence="7">
    <location>
        <begin position="176"/>
        <end position="197"/>
    </location>
</feature>
<evidence type="ECO:0000313" key="9">
    <source>
        <dbReference type="EMBL" id="MCE5169174.1"/>
    </source>
</evidence>
<feature type="transmembrane region" description="Helical" evidence="7">
    <location>
        <begin position="99"/>
        <end position="124"/>
    </location>
</feature>
<comment type="subcellular location">
    <subcellularLocation>
        <location evidence="1">Cell membrane</location>
        <topology evidence="1">Multi-pass membrane protein</topology>
    </subcellularLocation>
</comment>
<dbReference type="Pfam" id="PF07690">
    <property type="entry name" value="MFS_1"/>
    <property type="match status" value="1"/>
</dbReference>
<feature type="transmembrane region" description="Helical" evidence="7">
    <location>
        <begin position="354"/>
        <end position="376"/>
    </location>
</feature>
<feature type="transmembrane region" description="Helical" evidence="7">
    <location>
        <begin position="145"/>
        <end position="170"/>
    </location>
</feature>
<evidence type="ECO:0000256" key="1">
    <source>
        <dbReference type="ARBA" id="ARBA00004651"/>
    </source>
</evidence>
<accession>A0ABS8YE26</accession>
<dbReference type="Proteomes" id="UP001199916">
    <property type="component" value="Unassembled WGS sequence"/>
</dbReference>
<keyword evidence="6 7" id="KW-0472">Membrane</keyword>
<proteinExistence type="predicted"/>
<dbReference type="PROSITE" id="PS50850">
    <property type="entry name" value="MFS"/>
    <property type="match status" value="1"/>
</dbReference>
<evidence type="ECO:0000259" key="8">
    <source>
        <dbReference type="PROSITE" id="PS50850"/>
    </source>
</evidence>
<keyword evidence="4 7" id="KW-0812">Transmembrane</keyword>
<keyword evidence="3" id="KW-1003">Cell membrane</keyword>
<feature type="transmembrane region" description="Helical" evidence="7">
    <location>
        <begin position="265"/>
        <end position="284"/>
    </location>
</feature>
<dbReference type="InterPro" id="IPR036259">
    <property type="entry name" value="MFS_trans_sf"/>
</dbReference>
<evidence type="ECO:0000256" key="7">
    <source>
        <dbReference type="SAM" id="Phobius"/>
    </source>
</evidence>
<dbReference type="EMBL" id="JAJNBZ010000004">
    <property type="protein sequence ID" value="MCE5169174.1"/>
    <property type="molecule type" value="Genomic_DNA"/>
</dbReference>
<name>A0ABS8YE26_9BACL</name>
<gene>
    <name evidence="9" type="ORF">LQV63_07615</name>
</gene>
<dbReference type="InterPro" id="IPR011701">
    <property type="entry name" value="MFS"/>
</dbReference>
<keyword evidence="10" id="KW-1185">Reference proteome</keyword>
<feature type="transmembrane region" description="Helical" evidence="7">
    <location>
        <begin position="20"/>
        <end position="47"/>
    </location>
</feature>
<protein>
    <submittedName>
        <fullName evidence="9">MFS transporter</fullName>
    </submittedName>
</protein>
<keyword evidence="2" id="KW-0813">Transport</keyword>
<feature type="transmembrane region" description="Helical" evidence="7">
    <location>
        <begin position="54"/>
        <end position="79"/>
    </location>
</feature>
<evidence type="ECO:0000256" key="2">
    <source>
        <dbReference type="ARBA" id="ARBA00022448"/>
    </source>
</evidence>
<reference evidence="9 10" key="1">
    <citation type="submission" date="2021-11" db="EMBL/GenBank/DDBJ databases">
        <title>Draft genome sequence of Paenibacillus profundus YoMME, a new Gram-positive bacteria with exoelectrogenic properties.</title>
        <authorList>
            <person name="Hubenova Y."/>
            <person name="Hubenova E."/>
            <person name="Manasiev Y."/>
            <person name="Peykov S."/>
            <person name="Mitov M."/>
        </authorList>
    </citation>
    <scope>NUCLEOTIDE SEQUENCE [LARGE SCALE GENOMIC DNA]</scope>
    <source>
        <strain evidence="9 10">YoMME</strain>
    </source>
</reference>
<feature type="transmembrane region" description="Helical" evidence="7">
    <location>
        <begin position="382"/>
        <end position="404"/>
    </location>
</feature>
<evidence type="ECO:0000256" key="3">
    <source>
        <dbReference type="ARBA" id="ARBA00022475"/>
    </source>
</evidence>
<sequence length="426" mass="46182">MANAQSGNSNSAFSLFRNRFVQAIMLAGLFMQVGIWVRNFAVLLFVMEMTNGDAFAVSMVSVAEFAPIFVFSFIGGTFADRWRPKRTMIWCDFLSALSVFAVMLTILSGSWQAVFFTTFISAILSQFSQPSSMKLFKQHVPEEMLQAGMSIFQTMVALFMILGPAIGTAIFQKYGISVSLVVTGIAFILSAVALLFLPSDHAEDKEKHANSNVWQELAEGFRYVMQSRLLKPLGASFAFAGLALGLIQPMGAFLVTERLGLPKEYLSYLLMANGIAMLIGGALAMGLSKKLLPQHMLAIGMLTSSGGMLLAGLSTDLWLTLTAQFISGLVLPSIQIGINTMILQNTEGAFIGRVNGILSPMFMGAMVITMSLSGWIKGMTSIVFMYEAATVLFLIGIVVLTPILRMRKQAAPPMPMPQGQATGTES</sequence>
<dbReference type="InterPro" id="IPR020846">
    <property type="entry name" value="MFS_dom"/>
</dbReference>
<evidence type="ECO:0000256" key="4">
    <source>
        <dbReference type="ARBA" id="ARBA00022692"/>
    </source>
</evidence>
<dbReference type="RefSeq" id="WP_233696247.1">
    <property type="nucleotide sequence ID" value="NZ_JAJNBZ010000004.1"/>
</dbReference>
<comment type="caution">
    <text evidence="9">The sequence shown here is derived from an EMBL/GenBank/DDBJ whole genome shotgun (WGS) entry which is preliminary data.</text>
</comment>
<evidence type="ECO:0000313" key="10">
    <source>
        <dbReference type="Proteomes" id="UP001199916"/>
    </source>
</evidence>
<evidence type="ECO:0000256" key="6">
    <source>
        <dbReference type="ARBA" id="ARBA00023136"/>
    </source>
</evidence>